<protein>
    <submittedName>
        <fullName evidence="4">CIA30 family protein</fullName>
    </submittedName>
</protein>
<dbReference type="GO" id="GO:0010257">
    <property type="term" value="P:NADH dehydrogenase complex assembly"/>
    <property type="evidence" value="ECO:0007669"/>
    <property type="project" value="TreeGrafter"/>
</dbReference>
<keyword evidence="5" id="KW-1185">Reference proteome</keyword>
<comment type="similarity">
    <text evidence="1">Belongs to the CIA30 family.</text>
</comment>
<evidence type="ECO:0000256" key="2">
    <source>
        <dbReference type="SAM" id="SignalP"/>
    </source>
</evidence>
<dbReference type="EMBL" id="CP034549">
    <property type="protein sequence ID" value="AZQ44480.1"/>
    <property type="molecule type" value="Genomic_DNA"/>
</dbReference>
<dbReference type="InterPro" id="IPR008979">
    <property type="entry name" value="Galactose-bd-like_sf"/>
</dbReference>
<organism evidence="4 5">
    <name type="scientific">Nonlabens ponticola</name>
    <dbReference type="NCBI Taxonomy" id="2496866"/>
    <lineage>
        <taxon>Bacteria</taxon>
        <taxon>Pseudomonadati</taxon>
        <taxon>Bacteroidota</taxon>
        <taxon>Flavobacteriia</taxon>
        <taxon>Flavobacteriales</taxon>
        <taxon>Flavobacteriaceae</taxon>
        <taxon>Nonlabens</taxon>
    </lineage>
</organism>
<dbReference type="InterPro" id="IPR039131">
    <property type="entry name" value="NDUFAF1"/>
</dbReference>
<dbReference type="PANTHER" id="PTHR13194:SF19">
    <property type="entry name" value="NAD(P)-BINDING ROSSMANN-FOLD SUPERFAMILY PROTEIN"/>
    <property type="match status" value="1"/>
</dbReference>
<reference evidence="4 5" key="1">
    <citation type="submission" date="2018-12" db="EMBL/GenBank/DDBJ databases">
        <title>Complete genome of Nonlabens sp. MJ115.</title>
        <authorList>
            <person name="Choi H.S."/>
            <person name="Jung J."/>
        </authorList>
    </citation>
    <scope>NUCLEOTIDE SEQUENCE [LARGE SCALE GENOMIC DNA]</scope>
    <source>
        <strain evidence="4 5">MJ115</strain>
    </source>
</reference>
<gene>
    <name evidence="4" type="ORF">EJ995_09570</name>
</gene>
<dbReference type="SUPFAM" id="SSF49785">
    <property type="entry name" value="Galactose-binding domain-like"/>
    <property type="match status" value="1"/>
</dbReference>
<dbReference type="Proteomes" id="UP000279600">
    <property type="component" value="Chromosome"/>
</dbReference>
<keyword evidence="2" id="KW-0732">Signal</keyword>
<feature type="signal peptide" evidence="2">
    <location>
        <begin position="1"/>
        <end position="21"/>
    </location>
</feature>
<evidence type="ECO:0000259" key="3">
    <source>
        <dbReference type="Pfam" id="PF08547"/>
    </source>
</evidence>
<accession>A0A3S9MZ73</accession>
<evidence type="ECO:0000256" key="1">
    <source>
        <dbReference type="ARBA" id="ARBA00007884"/>
    </source>
</evidence>
<dbReference type="KEGG" id="noj:EJ995_09570"/>
<proteinExistence type="inferred from homology"/>
<dbReference type="PANTHER" id="PTHR13194">
    <property type="entry name" value="COMPLEX I INTERMEDIATE-ASSOCIATED PROTEIN 30"/>
    <property type="match status" value="1"/>
</dbReference>
<dbReference type="PROSITE" id="PS51257">
    <property type="entry name" value="PROKAR_LIPOPROTEIN"/>
    <property type="match status" value="1"/>
</dbReference>
<feature type="chain" id="PRO_5019034244" evidence="2">
    <location>
        <begin position="22"/>
        <end position="183"/>
    </location>
</feature>
<dbReference type="InterPro" id="IPR013857">
    <property type="entry name" value="NADH-UbQ_OxRdtase-assoc_prot30"/>
</dbReference>
<feature type="domain" description="NADH:ubiquinone oxidoreductase intermediate-associated protein 30" evidence="3">
    <location>
        <begin position="24"/>
        <end position="175"/>
    </location>
</feature>
<sequence>MIRFTLSILFIALMSCNTNTATLFDFEKGADISNWQIEDDRVMGGISQGNFELNDDGHGHFHGIVTVESNGGFSSVQNNSYDVNVDPSNHIKLRVKGDGHTYQLRVKDQQSTRHSYVADFETSGNWQTVEILLSSMKPTYRGRSVDQPNFDKNYLSQVRIMIGTKKKQEPFDLLIDKIELVTE</sequence>
<evidence type="ECO:0000313" key="5">
    <source>
        <dbReference type="Proteomes" id="UP000279600"/>
    </source>
</evidence>
<dbReference type="AlphaFoldDB" id="A0A3S9MZ73"/>
<dbReference type="OrthoDB" id="442188at2"/>
<dbReference type="GO" id="GO:0051082">
    <property type="term" value="F:unfolded protein binding"/>
    <property type="evidence" value="ECO:0007669"/>
    <property type="project" value="TreeGrafter"/>
</dbReference>
<evidence type="ECO:0000313" key="4">
    <source>
        <dbReference type="EMBL" id="AZQ44480.1"/>
    </source>
</evidence>
<name>A0A3S9MZ73_9FLAO</name>
<dbReference type="Pfam" id="PF08547">
    <property type="entry name" value="CIA30"/>
    <property type="match status" value="1"/>
</dbReference>